<name>A0A0H5PY05_9ZZZZ</name>
<reference evidence="2" key="2">
    <citation type="submission" date="2015-07" db="EMBL/GenBank/DDBJ databases">
        <title>Plasmids, circular viruses and viroids from rat gut.</title>
        <authorList>
            <person name="Jorgensen T.J."/>
            <person name="Hansen M.A."/>
            <person name="Xu Z."/>
            <person name="Tabak M.A."/>
            <person name="Sorensen S.J."/>
            <person name="Hansen L.H."/>
        </authorList>
    </citation>
    <scope>NUCLEOTIDE SEQUENCE</scope>
    <source>
        <plasmid evidence="2">pRGRH0257</plasmid>
    </source>
</reference>
<dbReference type="Pfam" id="PF05732">
    <property type="entry name" value="RepL"/>
    <property type="match status" value="1"/>
</dbReference>
<sequence length="204" mass="23080">MANLERDKRFKENPFTANMVIPVRGQQVRISRFGQERNVLINQSTGEQFGTHVVTYKRVDSSQFVKLFTDNIALTFDLTSAGIKAFNVLLWAVQSNAKNADFINLGSLVREEFIAVHPNKEFSQRTFARGLTELVKNKIIANAYIPGFYFINPNFVFNGDRIAFTTLIEKKTPLTSKNEIKPLRVEHADGTVDDKTGDLFDSEG</sequence>
<reference evidence="2" key="1">
    <citation type="submission" date="2015-06" db="EMBL/GenBank/DDBJ databases">
        <authorList>
            <person name="Joergensen T."/>
        </authorList>
    </citation>
    <scope>NUCLEOTIDE SEQUENCE</scope>
    <source>
        <plasmid evidence="2">pRGRH0257</plasmid>
    </source>
</reference>
<keyword evidence="2" id="KW-0614">Plasmid</keyword>
<dbReference type="AlphaFoldDB" id="A0A0H5PY05"/>
<dbReference type="EMBL" id="LN852930">
    <property type="protein sequence ID" value="CRY94458.1"/>
    <property type="molecule type" value="Genomic_DNA"/>
</dbReference>
<dbReference type="InterPro" id="IPR008813">
    <property type="entry name" value="Plasmid_replication_RepL"/>
</dbReference>
<evidence type="ECO:0000313" key="2">
    <source>
        <dbReference type="EMBL" id="CRY94458.1"/>
    </source>
</evidence>
<proteinExistence type="predicted"/>
<protein>
    <recommendedName>
        <fullName evidence="1">Plasmid replication protein RepL domain-containing protein</fullName>
    </recommendedName>
</protein>
<geneLocation type="plasmid" evidence="2">
    <name>pRGRH0257</name>
</geneLocation>
<accession>A0A0H5PY05</accession>
<evidence type="ECO:0000259" key="1">
    <source>
        <dbReference type="Pfam" id="PF05732"/>
    </source>
</evidence>
<feature type="domain" description="Plasmid replication protein RepL" evidence="1">
    <location>
        <begin position="38"/>
        <end position="164"/>
    </location>
</feature>
<dbReference type="GO" id="GO:0006276">
    <property type="term" value="P:plasmid maintenance"/>
    <property type="evidence" value="ECO:0007669"/>
    <property type="project" value="InterPro"/>
</dbReference>
<dbReference type="GO" id="GO:0006260">
    <property type="term" value="P:DNA replication"/>
    <property type="evidence" value="ECO:0007669"/>
    <property type="project" value="InterPro"/>
</dbReference>
<organism evidence="2">
    <name type="scientific">uncultured prokaryote</name>
    <dbReference type="NCBI Taxonomy" id="198431"/>
    <lineage>
        <taxon>unclassified sequences</taxon>
        <taxon>environmental samples</taxon>
    </lineage>
</organism>